<reference evidence="1 2" key="1">
    <citation type="submission" date="2019-12" db="EMBL/GenBank/DDBJ databases">
        <title>Genomic-based taxomic classification of the family Erythrobacteraceae.</title>
        <authorList>
            <person name="Xu L."/>
        </authorList>
    </citation>
    <scope>NUCLEOTIDE SEQUENCE [LARGE SCALE GENOMIC DNA]</scope>
    <source>
        <strain evidence="1 2">RC4-10-4</strain>
    </source>
</reference>
<dbReference type="AlphaFoldDB" id="A0A845A6F8"/>
<accession>A0A845A6F8</accession>
<dbReference type="RefSeq" id="WP_131451140.1">
    <property type="nucleotide sequence ID" value="NZ_BMJK01000001.1"/>
</dbReference>
<protein>
    <recommendedName>
        <fullName evidence="3">Sel1 repeat family protein</fullName>
    </recommendedName>
</protein>
<dbReference type="Gene3D" id="1.25.40.10">
    <property type="entry name" value="Tetratricopeptide repeat domain"/>
    <property type="match status" value="1"/>
</dbReference>
<organism evidence="1 2">
    <name type="scientific">Aurantiacibacter arachoides</name>
    <dbReference type="NCBI Taxonomy" id="1850444"/>
    <lineage>
        <taxon>Bacteria</taxon>
        <taxon>Pseudomonadati</taxon>
        <taxon>Pseudomonadota</taxon>
        <taxon>Alphaproteobacteria</taxon>
        <taxon>Sphingomonadales</taxon>
        <taxon>Erythrobacteraceae</taxon>
        <taxon>Aurantiacibacter</taxon>
    </lineage>
</organism>
<evidence type="ECO:0000313" key="1">
    <source>
        <dbReference type="EMBL" id="MXO94507.1"/>
    </source>
</evidence>
<keyword evidence="2" id="KW-1185">Reference proteome</keyword>
<evidence type="ECO:0008006" key="3">
    <source>
        <dbReference type="Google" id="ProtNLM"/>
    </source>
</evidence>
<dbReference type="InterPro" id="IPR006597">
    <property type="entry name" value="Sel1-like"/>
</dbReference>
<gene>
    <name evidence="1" type="ORF">GRI62_12960</name>
</gene>
<dbReference type="Pfam" id="PF08238">
    <property type="entry name" value="Sel1"/>
    <property type="match status" value="1"/>
</dbReference>
<evidence type="ECO:0000313" key="2">
    <source>
        <dbReference type="Proteomes" id="UP000460626"/>
    </source>
</evidence>
<proteinExistence type="predicted"/>
<dbReference type="EMBL" id="WTYH01000001">
    <property type="protein sequence ID" value="MXO94507.1"/>
    <property type="molecule type" value="Genomic_DNA"/>
</dbReference>
<sequence length="110" mass="11808">MELARIEIFAKVEAADVCGSDMLIARCLAGAADGDSDACYDLGVAYSTGSHGVGCDLVEAHKWFNLAAARGHEAASWCRADVSDEMTAREISEAQRRAREWLRCGEARAA</sequence>
<dbReference type="Proteomes" id="UP000460626">
    <property type="component" value="Unassembled WGS sequence"/>
</dbReference>
<dbReference type="SMART" id="SM00671">
    <property type="entry name" value="SEL1"/>
    <property type="match status" value="1"/>
</dbReference>
<comment type="caution">
    <text evidence="1">The sequence shown here is derived from an EMBL/GenBank/DDBJ whole genome shotgun (WGS) entry which is preliminary data.</text>
</comment>
<dbReference type="SUPFAM" id="SSF81901">
    <property type="entry name" value="HCP-like"/>
    <property type="match status" value="1"/>
</dbReference>
<name>A0A845A6F8_9SPHN</name>
<dbReference type="InterPro" id="IPR011990">
    <property type="entry name" value="TPR-like_helical_dom_sf"/>
</dbReference>
<dbReference type="OrthoDB" id="5321503at2"/>